<evidence type="ECO:0000313" key="1">
    <source>
        <dbReference type="EMBL" id="KAJ7562099.1"/>
    </source>
</evidence>
<name>A0ACC2E6H6_DIPCM</name>
<protein>
    <submittedName>
        <fullName evidence="1">Uncharacterized protein</fullName>
    </submittedName>
</protein>
<keyword evidence="2" id="KW-1185">Reference proteome</keyword>
<reference evidence="2" key="1">
    <citation type="journal article" date="2024" name="Proc. Natl. Acad. Sci. U.S.A.">
        <title>Extraordinary preservation of gene collinearity over three hundred million years revealed in homosporous lycophytes.</title>
        <authorList>
            <person name="Li C."/>
            <person name="Wickell D."/>
            <person name="Kuo L.Y."/>
            <person name="Chen X."/>
            <person name="Nie B."/>
            <person name="Liao X."/>
            <person name="Peng D."/>
            <person name="Ji J."/>
            <person name="Jenkins J."/>
            <person name="Williams M."/>
            <person name="Shu S."/>
            <person name="Plott C."/>
            <person name="Barry K."/>
            <person name="Rajasekar S."/>
            <person name="Grimwood J."/>
            <person name="Han X."/>
            <person name="Sun S."/>
            <person name="Hou Z."/>
            <person name="He W."/>
            <person name="Dai G."/>
            <person name="Sun C."/>
            <person name="Schmutz J."/>
            <person name="Leebens-Mack J.H."/>
            <person name="Li F.W."/>
            <person name="Wang L."/>
        </authorList>
    </citation>
    <scope>NUCLEOTIDE SEQUENCE [LARGE SCALE GENOMIC DNA]</scope>
    <source>
        <strain evidence="2">cv. PW_Plant_1</strain>
    </source>
</reference>
<proteinExistence type="predicted"/>
<sequence>MDFFSNTTVTSGLIRSEDESLLLKQDLTRDGTVDMFGRQASKSKTGGLKASVLILASTVFAALAYAGVYINLVLYLKGSLQEDSASAAMTVNSLAGFGYVTSLFGAFIGDAYLGRYWSGALFLGIYLLGSLAVAVLTYLPAFTSDCTSVSAHCLHPILKNTFFIFLYISALGLGGYQPCVTALGADQFDDGYEEEKVHKVAFFNWYYVCYNTGFMLANVVIIYIEDNYGYPLGFALSSGALGLAVGFFLLGTPLYRHHRPSGNAFLRVGQVVVATVRKWHVQSPSTDNLHELYEDNSASKRSRKRIHSRRFRFLDKAATVTASDNAAETDQLTWHLCTVTQVEEVKCLLSVLPVWIAIVIYGAMFAQMNTFFVEQSALMNTQIGTFVVPSTYIFMFDTISVYIWTIIYENIIQPVASRRSGLSRGLTGLQRIGIGLVFIMLAMAAAALVEKFRREFSMRSSMNLETDYRAQISVLWQIPQYALVGASEVFTYMGQLEFFYDQAPDAFRGIGSAISLAAMAGGSYLSNTIIFITTKATSSQHSPGWLPRNLNEGKLDVYFWVLSFICLMNCIYFVICAQFYQYTNVDMGEAEDMQG</sequence>
<gene>
    <name evidence="1" type="ORF">O6H91_03G055200</name>
</gene>
<evidence type="ECO:0000313" key="2">
    <source>
        <dbReference type="Proteomes" id="UP001162992"/>
    </source>
</evidence>
<dbReference type="EMBL" id="CM055094">
    <property type="protein sequence ID" value="KAJ7562099.1"/>
    <property type="molecule type" value="Genomic_DNA"/>
</dbReference>
<accession>A0ACC2E6H6</accession>
<organism evidence="1 2">
    <name type="scientific">Diphasiastrum complanatum</name>
    <name type="common">Issler's clubmoss</name>
    <name type="synonym">Lycopodium complanatum</name>
    <dbReference type="NCBI Taxonomy" id="34168"/>
    <lineage>
        <taxon>Eukaryota</taxon>
        <taxon>Viridiplantae</taxon>
        <taxon>Streptophyta</taxon>
        <taxon>Embryophyta</taxon>
        <taxon>Tracheophyta</taxon>
        <taxon>Lycopodiopsida</taxon>
        <taxon>Lycopodiales</taxon>
        <taxon>Lycopodiaceae</taxon>
        <taxon>Lycopodioideae</taxon>
        <taxon>Diphasiastrum</taxon>
    </lineage>
</organism>
<comment type="caution">
    <text evidence="1">The sequence shown here is derived from an EMBL/GenBank/DDBJ whole genome shotgun (WGS) entry which is preliminary data.</text>
</comment>
<dbReference type="Proteomes" id="UP001162992">
    <property type="component" value="Chromosome 3"/>
</dbReference>